<protein>
    <submittedName>
        <fullName evidence="9">Class V aminotransferase</fullName>
    </submittedName>
</protein>
<dbReference type="Gene3D" id="3.90.1150.10">
    <property type="entry name" value="Aspartate Aminotransferase, domain 1"/>
    <property type="match status" value="1"/>
</dbReference>
<dbReference type="GO" id="GO:0019265">
    <property type="term" value="P:glycine biosynthetic process, by transamination of glyoxylate"/>
    <property type="evidence" value="ECO:0007669"/>
    <property type="project" value="TreeGrafter"/>
</dbReference>
<evidence type="ECO:0000256" key="1">
    <source>
        <dbReference type="ARBA" id="ARBA00001933"/>
    </source>
</evidence>
<dbReference type="GO" id="GO:0008453">
    <property type="term" value="F:alanine-glyoxylate transaminase activity"/>
    <property type="evidence" value="ECO:0007669"/>
    <property type="project" value="TreeGrafter"/>
</dbReference>
<evidence type="ECO:0000313" key="9">
    <source>
        <dbReference type="EMBL" id="OMH40415.1"/>
    </source>
</evidence>
<gene>
    <name evidence="9" type="ORF">BLW93_05340</name>
</gene>
<keyword evidence="9" id="KW-0808">Transferase</keyword>
<dbReference type="InterPro" id="IPR024169">
    <property type="entry name" value="SP_NH2Trfase/AEP_transaminase"/>
</dbReference>
<evidence type="ECO:0000256" key="5">
    <source>
        <dbReference type="PIRSR" id="PIRSR000524-50"/>
    </source>
</evidence>
<dbReference type="FunFam" id="3.40.640.10:FF:000054">
    <property type="entry name" value="Serine--glyoxylate aminotransferase"/>
    <property type="match status" value="1"/>
</dbReference>
<reference evidence="9 10" key="1">
    <citation type="submission" date="2016-10" db="EMBL/GenBank/DDBJ databases">
        <title>Genome sequence of a sulfur-reducing bacterium Desulfurobacterium indicum K6013.</title>
        <authorList>
            <person name="Cao J."/>
            <person name="Shao Z."/>
            <person name="Alain K."/>
            <person name="Jebbar M."/>
        </authorList>
    </citation>
    <scope>NUCLEOTIDE SEQUENCE [LARGE SCALE GENOMIC DNA]</scope>
    <source>
        <strain evidence="9 10">K6013</strain>
    </source>
</reference>
<organism evidence="9 10">
    <name type="scientific">Desulfurobacterium indicum</name>
    <dbReference type="NCBI Taxonomy" id="1914305"/>
    <lineage>
        <taxon>Bacteria</taxon>
        <taxon>Pseudomonadati</taxon>
        <taxon>Aquificota</taxon>
        <taxon>Aquificia</taxon>
        <taxon>Desulfurobacteriales</taxon>
        <taxon>Desulfurobacteriaceae</taxon>
        <taxon>Desulfurobacterium</taxon>
    </lineage>
</organism>
<feature type="binding site" evidence="4">
    <location>
        <position position="334"/>
    </location>
    <ligand>
        <name>substrate</name>
    </ligand>
</feature>
<keyword evidence="10" id="KW-1185">Reference proteome</keyword>
<evidence type="ECO:0000256" key="6">
    <source>
        <dbReference type="RuleBase" id="RU004075"/>
    </source>
</evidence>
<dbReference type="PANTHER" id="PTHR21152:SF40">
    <property type="entry name" value="ALANINE--GLYOXYLATE AMINOTRANSFERASE"/>
    <property type="match status" value="1"/>
</dbReference>
<comment type="caution">
    <text evidence="9">The sequence shown here is derived from an EMBL/GenBank/DDBJ whole genome shotgun (WGS) entry which is preliminary data.</text>
</comment>
<evidence type="ECO:0000256" key="7">
    <source>
        <dbReference type="RuleBase" id="RU004504"/>
    </source>
</evidence>
<name>A0A1R1MKT2_9BACT</name>
<dbReference type="PANTHER" id="PTHR21152">
    <property type="entry name" value="AMINOTRANSFERASE CLASS V"/>
    <property type="match status" value="1"/>
</dbReference>
<dbReference type="GO" id="GO:0004760">
    <property type="term" value="F:L-serine-pyruvate transaminase activity"/>
    <property type="evidence" value="ECO:0007669"/>
    <property type="project" value="TreeGrafter"/>
</dbReference>
<evidence type="ECO:0000256" key="3">
    <source>
        <dbReference type="ARBA" id="ARBA00022898"/>
    </source>
</evidence>
<keyword evidence="3 5" id="KW-0663">Pyridoxal phosphate</keyword>
<dbReference type="InterPro" id="IPR015422">
    <property type="entry name" value="PyrdxlP-dep_Trfase_small"/>
</dbReference>
<evidence type="ECO:0000313" key="10">
    <source>
        <dbReference type="Proteomes" id="UP000187408"/>
    </source>
</evidence>
<feature type="domain" description="Aminotransferase class V" evidence="8">
    <location>
        <begin position="9"/>
        <end position="326"/>
    </location>
</feature>
<dbReference type="EMBL" id="MOEN01000017">
    <property type="protein sequence ID" value="OMH40415.1"/>
    <property type="molecule type" value="Genomic_DNA"/>
</dbReference>
<sequence length="386" mass="42693">MKPIKTRLLTPGPTIVPERVLQAMSTHTLYHRSPEFKTIFSETIERLKRFFRTERDTLVLTASGTGAMEAAVANLFAPGDSAVVVVGGKFGKRWKELCEAFGVKPVVIELEWGKAVKVEDIKEAIEKNPNVKGVFIQICETSTGVYNDVRAIGEITSKYDDVILVADGITAFGVYDIPVDDWNIDVAITGSQKALMTPPGLAVISLNEKAKKRLERERSVYYFDLAKEIKNQAKGQTAYTPAVNLIVGLNEALKMIEEEGLENVAERHRILAMCAREGIKALGLELLSEVPANGVTAVKVPEGIDGQKLVSWIREKFGIVIAGGQDHLKGKIFRLSHMGYVDIFDLLTELEAVEFALTRMGYRIEYGISVKAAMDTFIRAVHKRPV</sequence>
<comment type="cofactor">
    <cofactor evidence="1 5 7">
        <name>pyridoxal 5'-phosphate</name>
        <dbReference type="ChEBI" id="CHEBI:597326"/>
    </cofactor>
</comment>
<keyword evidence="9" id="KW-0032">Aminotransferase</keyword>
<dbReference type="InterPro" id="IPR000192">
    <property type="entry name" value="Aminotrans_V_dom"/>
</dbReference>
<comment type="similarity">
    <text evidence="2 6">Belongs to the class-V pyridoxal-phosphate-dependent aminotransferase family.</text>
</comment>
<dbReference type="InterPro" id="IPR015424">
    <property type="entry name" value="PyrdxlP-dep_Trfase"/>
</dbReference>
<evidence type="ECO:0000256" key="2">
    <source>
        <dbReference type="ARBA" id="ARBA00009236"/>
    </source>
</evidence>
<evidence type="ECO:0000256" key="4">
    <source>
        <dbReference type="PIRSR" id="PIRSR000524-1"/>
    </source>
</evidence>
<feature type="modified residue" description="N6-(pyridoxal phosphate)lysine" evidence="5">
    <location>
        <position position="193"/>
    </location>
</feature>
<dbReference type="SUPFAM" id="SSF53383">
    <property type="entry name" value="PLP-dependent transferases"/>
    <property type="match status" value="1"/>
</dbReference>
<dbReference type="STRING" id="1914305.BLW93_05340"/>
<dbReference type="Proteomes" id="UP000187408">
    <property type="component" value="Unassembled WGS sequence"/>
</dbReference>
<accession>A0A1R1MKT2</accession>
<dbReference type="RefSeq" id="WP_076713071.1">
    <property type="nucleotide sequence ID" value="NZ_MOEN01000017.1"/>
</dbReference>
<dbReference type="InterPro" id="IPR015421">
    <property type="entry name" value="PyrdxlP-dep_Trfase_major"/>
</dbReference>
<dbReference type="PROSITE" id="PS00595">
    <property type="entry name" value="AA_TRANSFER_CLASS_5"/>
    <property type="match status" value="1"/>
</dbReference>
<dbReference type="AlphaFoldDB" id="A0A1R1MKT2"/>
<dbReference type="InterPro" id="IPR020578">
    <property type="entry name" value="Aminotrans_V_PyrdxlP_BS"/>
</dbReference>
<dbReference type="Gene3D" id="3.40.640.10">
    <property type="entry name" value="Type I PLP-dependent aspartate aminotransferase-like (Major domain)"/>
    <property type="match status" value="1"/>
</dbReference>
<dbReference type="OrthoDB" id="389074at2"/>
<evidence type="ECO:0000259" key="8">
    <source>
        <dbReference type="Pfam" id="PF00266"/>
    </source>
</evidence>
<dbReference type="Pfam" id="PF00266">
    <property type="entry name" value="Aminotran_5"/>
    <property type="match status" value="1"/>
</dbReference>
<proteinExistence type="inferred from homology"/>
<dbReference type="PIRSF" id="PIRSF000524">
    <property type="entry name" value="SPT"/>
    <property type="match status" value="1"/>
</dbReference>